<keyword evidence="4 7" id="KW-0812">Transmembrane</keyword>
<feature type="transmembrane region" description="Helical" evidence="7">
    <location>
        <begin position="137"/>
        <end position="160"/>
    </location>
</feature>
<keyword evidence="5 7" id="KW-1133">Transmembrane helix</keyword>
<organism evidence="10 11">
    <name type="scientific">Nonomuraea glycinis</name>
    <dbReference type="NCBI Taxonomy" id="2047744"/>
    <lineage>
        <taxon>Bacteria</taxon>
        <taxon>Bacillati</taxon>
        <taxon>Actinomycetota</taxon>
        <taxon>Actinomycetes</taxon>
        <taxon>Streptosporangiales</taxon>
        <taxon>Streptosporangiaceae</taxon>
        <taxon>Nonomuraea</taxon>
    </lineage>
</organism>
<accession>A0A918AFR3</accession>
<evidence type="ECO:0000256" key="3">
    <source>
        <dbReference type="ARBA" id="ARBA00022475"/>
    </source>
</evidence>
<evidence type="ECO:0000259" key="9">
    <source>
        <dbReference type="PROSITE" id="PS50928"/>
    </source>
</evidence>
<dbReference type="InterPro" id="IPR000515">
    <property type="entry name" value="MetI-like"/>
</dbReference>
<name>A0A918AFR3_9ACTN</name>
<evidence type="ECO:0000256" key="5">
    <source>
        <dbReference type="ARBA" id="ARBA00022989"/>
    </source>
</evidence>
<dbReference type="PANTHER" id="PTHR32243">
    <property type="entry name" value="MALTOSE TRANSPORT SYSTEM PERMEASE-RELATED"/>
    <property type="match status" value="1"/>
</dbReference>
<dbReference type="GO" id="GO:0005886">
    <property type="term" value="C:plasma membrane"/>
    <property type="evidence" value="ECO:0007669"/>
    <property type="project" value="UniProtKB-SubCell"/>
</dbReference>
<proteinExistence type="inferred from homology"/>
<evidence type="ECO:0000256" key="8">
    <source>
        <dbReference type="SAM" id="MobiDB-lite"/>
    </source>
</evidence>
<keyword evidence="6 7" id="KW-0472">Membrane</keyword>
<dbReference type="Gene3D" id="1.10.3720.10">
    <property type="entry name" value="MetI-like"/>
    <property type="match status" value="1"/>
</dbReference>
<feature type="transmembrane region" description="Helical" evidence="7">
    <location>
        <begin position="100"/>
        <end position="125"/>
    </location>
</feature>
<dbReference type="PROSITE" id="PS50928">
    <property type="entry name" value="ABC_TM1"/>
    <property type="match status" value="1"/>
</dbReference>
<dbReference type="PANTHER" id="PTHR32243:SF18">
    <property type="entry name" value="INNER MEMBRANE ABC TRANSPORTER PERMEASE PROTEIN YCJP"/>
    <property type="match status" value="1"/>
</dbReference>
<dbReference type="GO" id="GO:0055085">
    <property type="term" value="P:transmembrane transport"/>
    <property type="evidence" value="ECO:0007669"/>
    <property type="project" value="InterPro"/>
</dbReference>
<keyword evidence="11" id="KW-1185">Reference proteome</keyword>
<dbReference type="InterPro" id="IPR035906">
    <property type="entry name" value="MetI-like_sf"/>
</dbReference>
<protein>
    <submittedName>
        <fullName evidence="10">Sugar ABC transporter permease</fullName>
    </submittedName>
</protein>
<evidence type="ECO:0000256" key="6">
    <source>
        <dbReference type="ARBA" id="ARBA00023136"/>
    </source>
</evidence>
<feature type="region of interest" description="Disordered" evidence="8">
    <location>
        <begin position="1"/>
        <end position="33"/>
    </location>
</feature>
<dbReference type="CDD" id="cd06261">
    <property type="entry name" value="TM_PBP2"/>
    <property type="match status" value="1"/>
</dbReference>
<keyword evidence="2 7" id="KW-0813">Transport</keyword>
<feature type="transmembrane region" description="Helical" evidence="7">
    <location>
        <begin position="172"/>
        <end position="193"/>
    </location>
</feature>
<evidence type="ECO:0000256" key="2">
    <source>
        <dbReference type="ARBA" id="ARBA00022448"/>
    </source>
</evidence>
<feature type="domain" description="ABC transmembrane type-1" evidence="9">
    <location>
        <begin position="101"/>
        <end position="291"/>
    </location>
</feature>
<keyword evidence="3" id="KW-1003">Cell membrane</keyword>
<evidence type="ECO:0000256" key="7">
    <source>
        <dbReference type="RuleBase" id="RU363032"/>
    </source>
</evidence>
<dbReference type="SUPFAM" id="SSF161098">
    <property type="entry name" value="MetI-like"/>
    <property type="match status" value="1"/>
</dbReference>
<dbReference type="EMBL" id="BMNK01000021">
    <property type="protein sequence ID" value="GGP16596.1"/>
    <property type="molecule type" value="Genomic_DNA"/>
</dbReference>
<dbReference type="RefSeq" id="WP_225277630.1">
    <property type="nucleotide sequence ID" value="NZ_BMNK01000021.1"/>
</dbReference>
<feature type="transmembrane region" description="Helical" evidence="7">
    <location>
        <begin position="270"/>
        <end position="291"/>
    </location>
</feature>
<feature type="transmembrane region" description="Helical" evidence="7">
    <location>
        <begin position="214"/>
        <end position="238"/>
    </location>
</feature>
<dbReference type="InterPro" id="IPR050901">
    <property type="entry name" value="BP-dep_ABC_trans_perm"/>
</dbReference>
<reference evidence="10" key="1">
    <citation type="journal article" date="2014" name="Int. J. Syst. Evol. Microbiol.">
        <title>Complete genome sequence of Corynebacterium casei LMG S-19264T (=DSM 44701T), isolated from a smear-ripened cheese.</title>
        <authorList>
            <consortium name="US DOE Joint Genome Institute (JGI-PGF)"/>
            <person name="Walter F."/>
            <person name="Albersmeier A."/>
            <person name="Kalinowski J."/>
            <person name="Ruckert C."/>
        </authorList>
    </citation>
    <scope>NUCLEOTIDE SEQUENCE</scope>
    <source>
        <strain evidence="10">CGMCC 4.7430</strain>
    </source>
</reference>
<comment type="caution">
    <text evidence="10">The sequence shown here is derived from an EMBL/GenBank/DDBJ whole genome shotgun (WGS) entry which is preliminary data.</text>
</comment>
<comment type="subcellular location">
    <subcellularLocation>
        <location evidence="1 7">Cell membrane</location>
        <topology evidence="1 7">Multi-pass membrane protein</topology>
    </subcellularLocation>
</comment>
<dbReference type="AlphaFoldDB" id="A0A918AFR3"/>
<reference evidence="10" key="2">
    <citation type="submission" date="2020-09" db="EMBL/GenBank/DDBJ databases">
        <authorList>
            <person name="Sun Q."/>
            <person name="Zhou Y."/>
        </authorList>
    </citation>
    <scope>NUCLEOTIDE SEQUENCE</scope>
    <source>
        <strain evidence="10">CGMCC 4.7430</strain>
    </source>
</reference>
<feature type="transmembrane region" description="Helical" evidence="7">
    <location>
        <begin position="40"/>
        <end position="62"/>
    </location>
</feature>
<evidence type="ECO:0000313" key="10">
    <source>
        <dbReference type="EMBL" id="GGP16596.1"/>
    </source>
</evidence>
<gene>
    <name evidence="10" type="ORF">GCM10012278_81070</name>
</gene>
<sequence>MSTSTTGPDRTARTARRPVQAAPRGVPQSPLEESGRGTRWVVAIVVVVAMLWTLVPLLWMLLSSFKNSADVTAATPQFLFTPVLDNYRNLFTGANNLWPYIWHSVLAAGISAVLAVCLGALAGYGLARTQMRGKKHLAFWIISTRMAPIAAIVVPLFLIFRGLGLIDSIPGLVLAYLSFNLPFAIWLMSAFFAEVPPSLEESALVAGCTRWQAFRTVILPLTKSGLVTTFVLCLVFAWNDYAFAVVFSGPNSQTLPIAASQLVTQTGIDWGQLTAIGTIVVIPMMLAGLAVRRWLVTGLTLGAVTGE</sequence>
<dbReference type="Proteomes" id="UP000660745">
    <property type="component" value="Unassembled WGS sequence"/>
</dbReference>
<dbReference type="Pfam" id="PF00528">
    <property type="entry name" value="BPD_transp_1"/>
    <property type="match status" value="1"/>
</dbReference>
<evidence type="ECO:0000256" key="4">
    <source>
        <dbReference type="ARBA" id="ARBA00022692"/>
    </source>
</evidence>
<evidence type="ECO:0000256" key="1">
    <source>
        <dbReference type="ARBA" id="ARBA00004651"/>
    </source>
</evidence>
<comment type="similarity">
    <text evidence="7">Belongs to the binding-protein-dependent transport system permease family.</text>
</comment>
<evidence type="ECO:0000313" key="11">
    <source>
        <dbReference type="Proteomes" id="UP000660745"/>
    </source>
</evidence>